<organism evidence="1 2">
    <name type="scientific">Motilimonas cestriensis</name>
    <dbReference type="NCBI Taxonomy" id="2742685"/>
    <lineage>
        <taxon>Bacteria</taxon>
        <taxon>Pseudomonadati</taxon>
        <taxon>Pseudomonadota</taxon>
        <taxon>Gammaproteobacteria</taxon>
        <taxon>Alteromonadales</taxon>
        <taxon>Alteromonadales genera incertae sedis</taxon>
        <taxon>Motilimonas</taxon>
    </lineage>
</organism>
<gene>
    <name evidence="1" type="ORF">K6Y31_01485</name>
</gene>
<comment type="caution">
    <text evidence="1">The sequence shown here is derived from an EMBL/GenBank/DDBJ whole genome shotgun (WGS) entry which is preliminary data.</text>
</comment>
<reference evidence="1 2" key="1">
    <citation type="journal article" date="2022" name="Environ. Microbiol. Rep.">
        <title>Eco-phylogenetic analyses reveal divergent evolution of vitamin B12 metabolism in the marine bacterial family 'Psychromonadaceae'.</title>
        <authorList>
            <person name="Jin X."/>
            <person name="Yang Y."/>
            <person name="Cao H."/>
            <person name="Gao B."/>
            <person name="Zhao Z."/>
        </authorList>
    </citation>
    <scope>NUCLEOTIDE SEQUENCE [LARGE SCALE GENOMIC DNA]</scope>
    <source>
        <strain evidence="1 2">MKS20</strain>
    </source>
</reference>
<proteinExistence type="predicted"/>
<name>A0ABS8W4N7_9GAMM</name>
<evidence type="ECO:0000313" key="2">
    <source>
        <dbReference type="Proteomes" id="UP001201273"/>
    </source>
</evidence>
<keyword evidence="2" id="KW-1185">Reference proteome</keyword>
<sequence length="185" mass="20475">MPLFKKKDSNQERLARILDQIKSVDSPDGWEKVTSAAVGGLTDLGFSKKGPFLLVISSQGRGVFDCNTGDKVARDDELYGEWFNERELICEGIGPIESENICTCGLQGGGLLLSNQFGESIEVVAPNWPVYDLYFCKEYKSALIDGHGSFCKKLESEHIRAYGFSWCGKYLVSATGSDVTIWKKL</sequence>
<accession>A0ABS8W4N7</accession>
<protein>
    <submittedName>
        <fullName evidence="1">Uncharacterized protein</fullName>
    </submittedName>
</protein>
<dbReference type="RefSeq" id="WP_233051091.1">
    <property type="nucleotide sequence ID" value="NZ_JAIMJA010000001.1"/>
</dbReference>
<dbReference type="EMBL" id="JAIMJA010000001">
    <property type="protein sequence ID" value="MCE2593488.1"/>
    <property type="molecule type" value="Genomic_DNA"/>
</dbReference>
<dbReference type="Proteomes" id="UP001201273">
    <property type="component" value="Unassembled WGS sequence"/>
</dbReference>
<evidence type="ECO:0000313" key="1">
    <source>
        <dbReference type="EMBL" id="MCE2593488.1"/>
    </source>
</evidence>